<dbReference type="Proteomes" id="UP000237105">
    <property type="component" value="Unassembled WGS sequence"/>
</dbReference>
<evidence type="ECO:0000313" key="1">
    <source>
        <dbReference type="EMBL" id="PON40434.1"/>
    </source>
</evidence>
<evidence type="ECO:0000313" key="2">
    <source>
        <dbReference type="Proteomes" id="UP000237105"/>
    </source>
</evidence>
<dbReference type="EMBL" id="JXTB01000438">
    <property type="protein sequence ID" value="PON40434.1"/>
    <property type="molecule type" value="Genomic_DNA"/>
</dbReference>
<name>A0A2P5AV51_PARAD</name>
<accession>A0A2P5AV51</accession>
<dbReference type="AlphaFoldDB" id="A0A2P5AV51"/>
<dbReference type="STRING" id="3476.A0A2P5AV51"/>
<dbReference type="OrthoDB" id="1721643at2759"/>
<keyword evidence="2" id="KW-1185">Reference proteome</keyword>
<gene>
    <name evidence="1" type="ORF">PanWU01x14_297540</name>
</gene>
<comment type="caution">
    <text evidence="1">The sequence shown here is derived from an EMBL/GenBank/DDBJ whole genome shotgun (WGS) entry which is preliminary data.</text>
</comment>
<reference evidence="2" key="1">
    <citation type="submission" date="2016-06" db="EMBL/GenBank/DDBJ databases">
        <title>Parallel loss of symbiosis genes in relatives of nitrogen-fixing non-legume Parasponia.</title>
        <authorList>
            <person name="Van Velzen R."/>
            <person name="Holmer R."/>
            <person name="Bu F."/>
            <person name="Rutten L."/>
            <person name="Van Zeijl A."/>
            <person name="Liu W."/>
            <person name="Santuari L."/>
            <person name="Cao Q."/>
            <person name="Sharma T."/>
            <person name="Shen D."/>
            <person name="Roswanjaya Y."/>
            <person name="Wardhani T."/>
            <person name="Kalhor M.S."/>
            <person name="Jansen J."/>
            <person name="Van den Hoogen J."/>
            <person name="Gungor B."/>
            <person name="Hartog M."/>
            <person name="Hontelez J."/>
            <person name="Verver J."/>
            <person name="Yang W.-C."/>
            <person name="Schijlen E."/>
            <person name="Repin R."/>
            <person name="Schilthuizen M."/>
            <person name="Schranz E."/>
            <person name="Heidstra R."/>
            <person name="Miyata K."/>
            <person name="Fedorova E."/>
            <person name="Kohlen W."/>
            <person name="Bisseling T."/>
            <person name="Smit S."/>
            <person name="Geurts R."/>
        </authorList>
    </citation>
    <scope>NUCLEOTIDE SEQUENCE [LARGE SCALE GENOMIC DNA]</scope>
    <source>
        <strain evidence="2">cv. WU1-14</strain>
    </source>
</reference>
<organism evidence="1 2">
    <name type="scientific">Parasponia andersonii</name>
    <name type="common">Sponia andersonii</name>
    <dbReference type="NCBI Taxonomy" id="3476"/>
    <lineage>
        <taxon>Eukaryota</taxon>
        <taxon>Viridiplantae</taxon>
        <taxon>Streptophyta</taxon>
        <taxon>Embryophyta</taxon>
        <taxon>Tracheophyta</taxon>
        <taxon>Spermatophyta</taxon>
        <taxon>Magnoliopsida</taxon>
        <taxon>eudicotyledons</taxon>
        <taxon>Gunneridae</taxon>
        <taxon>Pentapetalae</taxon>
        <taxon>rosids</taxon>
        <taxon>fabids</taxon>
        <taxon>Rosales</taxon>
        <taxon>Cannabaceae</taxon>
        <taxon>Parasponia</taxon>
    </lineage>
</organism>
<protein>
    <submittedName>
        <fullName evidence="1">Uncharacterized protein</fullName>
    </submittedName>
</protein>
<proteinExistence type="predicted"/>
<sequence length="77" mass="8313">MGDLITTAADNSTLGPATFQVASTEKWAISNVSLFSERQSKRYSENNLAQATGNNSPELFQAARMFPGSLRYIGLGL</sequence>